<accession>A0A8S1YRZ5</accession>
<feature type="transmembrane region" description="Helical" evidence="4">
    <location>
        <begin position="95"/>
        <end position="119"/>
    </location>
</feature>
<proteinExistence type="predicted"/>
<protein>
    <recommendedName>
        <fullName evidence="7">Transmembrane protein</fullName>
    </recommendedName>
</protein>
<comment type="caution">
    <text evidence="5">The sequence shown here is derived from an EMBL/GenBank/DDBJ whole genome shotgun (WGS) entry which is preliminary data.</text>
</comment>
<dbReference type="Proteomes" id="UP000683925">
    <property type="component" value="Unassembled WGS sequence"/>
</dbReference>
<reference evidence="5" key="1">
    <citation type="submission" date="2021-01" db="EMBL/GenBank/DDBJ databases">
        <authorList>
            <consortium name="Genoscope - CEA"/>
            <person name="William W."/>
        </authorList>
    </citation>
    <scope>NUCLEOTIDE SEQUENCE</scope>
</reference>
<keyword evidence="6" id="KW-1185">Reference proteome</keyword>
<evidence type="ECO:0000256" key="4">
    <source>
        <dbReference type="SAM" id="Phobius"/>
    </source>
</evidence>
<evidence type="ECO:0000256" key="2">
    <source>
        <dbReference type="ARBA" id="ARBA00022737"/>
    </source>
</evidence>
<keyword evidence="1" id="KW-0732">Signal</keyword>
<dbReference type="OrthoDB" id="309883at2759"/>
<evidence type="ECO:0000313" key="6">
    <source>
        <dbReference type="Proteomes" id="UP000683925"/>
    </source>
</evidence>
<sequence>MQHIRFWNIWIFLQLEQRLLIILRKVFMINVYNVMKIIYWNLSIYHAFLYVVMGFQQKKKYVMTRTISNLMDATNGRKVACWNAQIVMQTNVISVLMVGSLQIMAAINIVEMVKLLNLLGNNVVMEIMIKEMDVINVNLSEYLITDPVLIGILVWFVKNTLNYLTILVDQYVEMIILQMNQRNVKMETIFLMMCEKECEICGQGTCVQCIDGYIIAKDYCEVNNQTFIDNDKDEVEQTQCANAMYTNNEECDDGNKIDGDGCSAYVRLKLIGFLITNSIRLAFVLLILLQNCNTLIKLNKINTFNTFNYPLQIKLNQMKLFQILLIKLDHLFPQLNKAYIILLQFLQLRLIRLFYLMLSMNFKLNFWNPLQQQIFSQLRPKPNEGQNITLNYQFIITKSLEQNQLQTASNFQALGNWMIYWISQQCLFLFLFGNPSQCMEILDTLQIQSYLKFIQPNSSDFVTINPVLVKLQVDDFLQQLIGYEYLESIGKLFEYQLNANLLVNIYGQFIQIVFLSGLYIVIKYYQKIIYSYFFGSKYIYYIRLLNNKIIQYIGIKFYYLNKLFLKQMRYLMSTDQQINAGFIQISFLILALFSPLVRCGYQFYLKSKTFYLKQKKKRAPEIMNVREIFVIAERNE</sequence>
<feature type="transmembrane region" description="Helical" evidence="4">
    <location>
        <begin position="139"/>
        <end position="157"/>
    </location>
</feature>
<evidence type="ECO:0000256" key="1">
    <source>
        <dbReference type="ARBA" id="ARBA00022729"/>
    </source>
</evidence>
<evidence type="ECO:0008006" key="7">
    <source>
        <dbReference type="Google" id="ProtNLM"/>
    </source>
</evidence>
<feature type="transmembrane region" description="Helical" evidence="4">
    <location>
        <begin position="580"/>
        <end position="604"/>
    </location>
</feature>
<keyword evidence="3" id="KW-1015">Disulfide bond</keyword>
<feature type="transmembrane region" description="Helical" evidence="4">
    <location>
        <begin position="501"/>
        <end position="526"/>
    </location>
</feature>
<keyword evidence="2" id="KW-0677">Repeat</keyword>
<keyword evidence="4" id="KW-1133">Transmembrane helix</keyword>
<organism evidence="5 6">
    <name type="scientific">Paramecium octaurelia</name>
    <dbReference type="NCBI Taxonomy" id="43137"/>
    <lineage>
        <taxon>Eukaryota</taxon>
        <taxon>Sar</taxon>
        <taxon>Alveolata</taxon>
        <taxon>Ciliophora</taxon>
        <taxon>Intramacronucleata</taxon>
        <taxon>Oligohymenophorea</taxon>
        <taxon>Peniculida</taxon>
        <taxon>Parameciidae</taxon>
        <taxon>Paramecium</taxon>
    </lineage>
</organism>
<keyword evidence="4" id="KW-0472">Membrane</keyword>
<name>A0A8S1YRZ5_PAROT</name>
<dbReference type="EMBL" id="CAJJDP010000190">
    <property type="protein sequence ID" value="CAD8214684.1"/>
    <property type="molecule type" value="Genomic_DNA"/>
</dbReference>
<dbReference type="InterPro" id="IPR011936">
    <property type="entry name" value="Myxo_disulph_rpt"/>
</dbReference>
<dbReference type="NCBIfam" id="TIGR02232">
    <property type="entry name" value="myxo_disulf_rpt"/>
    <property type="match status" value="1"/>
</dbReference>
<dbReference type="AlphaFoldDB" id="A0A8S1YRZ5"/>
<evidence type="ECO:0000313" key="5">
    <source>
        <dbReference type="EMBL" id="CAD8214684.1"/>
    </source>
</evidence>
<feature type="transmembrane region" description="Helical" evidence="4">
    <location>
        <begin position="37"/>
        <end position="55"/>
    </location>
</feature>
<gene>
    <name evidence="5" type="ORF">POCTA_138.1.T1860006</name>
</gene>
<feature type="transmembrane region" description="Helical" evidence="4">
    <location>
        <begin position="270"/>
        <end position="289"/>
    </location>
</feature>
<evidence type="ECO:0000256" key="3">
    <source>
        <dbReference type="ARBA" id="ARBA00023157"/>
    </source>
</evidence>
<feature type="transmembrane region" description="Helical" evidence="4">
    <location>
        <begin position="538"/>
        <end position="559"/>
    </location>
</feature>
<keyword evidence="4" id="KW-0812">Transmembrane</keyword>